<evidence type="ECO:0000313" key="3">
    <source>
        <dbReference type="Proteomes" id="UP001235840"/>
    </source>
</evidence>
<sequence length="404" mass="43908">MVLRSVIIISWISFFLFVPLTATEAIAPTDLTTSEDDQSEHLGEKLVERQLESLGTDEIEQFWRMVQEEYEGFLPENQPVRIKDFFQTDGSLFSMGLVSGLLKYLFHELLLNGKLLGSILILTVFSAILEQMQAAFERNSISKVAYAITYLVLLILAINSFQSAMGYAREAIASMVHFMMALLPIVLALMASVGNITSVSLFHPLIVFLVNSSGIFIYSFVLPLLFFSTILGIISTFSDQYKVTQLSKLLRNIGVGALGIFFTVFLGVISVQGAATAVVDGVTIKTAKFVAGNFVPVVGKMFTDAADTVVGASLLVKNTIGLAGVFIIILLCIFPALKIMTIALIYSLSAALLQPLGSSNIIECLSIIGKNMLYVFAALATVCLMFFLGLTIIIAAGNLSVMVR</sequence>
<gene>
    <name evidence="2" type="ORF">J2S11_002799</name>
</gene>
<evidence type="ECO:0000256" key="1">
    <source>
        <dbReference type="SAM" id="Phobius"/>
    </source>
</evidence>
<keyword evidence="3" id="KW-1185">Reference proteome</keyword>
<protein>
    <submittedName>
        <fullName evidence="2">Stage III sporulation protein AE</fullName>
    </submittedName>
</protein>
<dbReference type="RefSeq" id="WP_307395438.1">
    <property type="nucleotide sequence ID" value="NZ_BAAADK010000003.1"/>
</dbReference>
<keyword evidence="1" id="KW-1133">Transmembrane helix</keyword>
<dbReference type="NCBIfam" id="TIGR02829">
    <property type="entry name" value="spore_III_AE"/>
    <property type="match status" value="1"/>
</dbReference>
<evidence type="ECO:0000313" key="2">
    <source>
        <dbReference type="EMBL" id="MDQ0166883.1"/>
    </source>
</evidence>
<dbReference type="InterPro" id="IPR014194">
    <property type="entry name" value="Spore_III_AE"/>
</dbReference>
<name>A0ABT9W0U9_9BACI</name>
<accession>A0ABT9W0U9</accession>
<feature type="transmembrane region" description="Helical" evidence="1">
    <location>
        <begin position="320"/>
        <end position="353"/>
    </location>
</feature>
<keyword evidence="1" id="KW-0812">Transmembrane</keyword>
<feature type="transmembrane region" description="Helical" evidence="1">
    <location>
        <begin position="141"/>
        <end position="161"/>
    </location>
</feature>
<feature type="transmembrane region" description="Helical" evidence="1">
    <location>
        <begin position="249"/>
        <end position="271"/>
    </location>
</feature>
<keyword evidence="1" id="KW-0472">Membrane</keyword>
<reference evidence="2 3" key="1">
    <citation type="submission" date="2023-07" db="EMBL/GenBank/DDBJ databases">
        <title>Genomic Encyclopedia of Type Strains, Phase IV (KMG-IV): sequencing the most valuable type-strain genomes for metagenomic binning, comparative biology and taxonomic classification.</title>
        <authorList>
            <person name="Goeker M."/>
        </authorList>
    </citation>
    <scope>NUCLEOTIDE SEQUENCE [LARGE SCALE GENOMIC DNA]</scope>
    <source>
        <strain evidence="2 3">DSM 12751</strain>
    </source>
</reference>
<comment type="caution">
    <text evidence="2">The sequence shown here is derived from an EMBL/GenBank/DDBJ whole genome shotgun (WGS) entry which is preliminary data.</text>
</comment>
<dbReference type="Proteomes" id="UP001235840">
    <property type="component" value="Unassembled WGS sequence"/>
</dbReference>
<feature type="transmembrane region" description="Helical" evidence="1">
    <location>
        <begin position="109"/>
        <end position="129"/>
    </location>
</feature>
<feature type="transmembrane region" description="Helical" evidence="1">
    <location>
        <begin position="373"/>
        <end position="396"/>
    </location>
</feature>
<proteinExistence type="predicted"/>
<feature type="transmembrane region" description="Helical" evidence="1">
    <location>
        <begin position="182"/>
        <end position="209"/>
    </location>
</feature>
<dbReference type="EMBL" id="JAUSTY010000011">
    <property type="protein sequence ID" value="MDQ0166883.1"/>
    <property type="molecule type" value="Genomic_DNA"/>
</dbReference>
<feature type="transmembrane region" description="Helical" evidence="1">
    <location>
        <begin position="215"/>
        <end position="237"/>
    </location>
</feature>
<organism evidence="2 3">
    <name type="scientific">Caldalkalibacillus horti</name>
    <dbReference type="NCBI Taxonomy" id="77523"/>
    <lineage>
        <taxon>Bacteria</taxon>
        <taxon>Bacillati</taxon>
        <taxon>Bacillota</taxon>
        <taxon>Bacilli</taxon>
        <taxon>Bacillales</taxon>
        <taxon>Bacillaceae</taxon>
        <taxon>Caldalkalibacillus</taxon>
    </lineage>
</organism>
<dbReference type="Pfam" id="PF09546">
    <property type="entry name" value="Spore_III_AE"/>
    <property type="match status" value="1"/>
</dbReference>